<keyword evidence="2" id="KW-0378">Hydrolase</keyword>
<evidence type="ECO:0000256" key="1">
    <source>
        <dbReference type="SAM" id="Phobius"/>
    </source>
</evidence>
<dbReference type="InterPro" id="IPR036259">
    <property type="entry name" value="MFS_trans_sf"/>
</dbReference>
<organism evidence="2 3">
    <name type="scientific">Escherichia coli</name>
    <dbReference type="NCBI Taxonomy" id="562"/>
    <lineage>
        <taxon>Bacteria</taxon>
        <taxon>Pseudomonadati</taxon>
        <taxon>Pseudomonadota</taxon>
        <taxon>Gammaproteobacteria</taxon>
        <taxon>Enterobacterales</taxon>
        <taxon>Enterobacteriaceae</taxon>
        <taxon>Escherichia</taxon>
    </lineage>
</organism>
<feature type="transmembrane region" description="Helical" evidence="1">
    <location>
        <begin position="323"/>
        <end position="345"/>
    </location>
</feature>
<feature type="transmembrane region" description="Helical" evidence="1">
    <location>
        <begin position="383"/>
        <end position="405"/>
    </location>
</feature>
<name>A0A376WAX0_ECOLX</name>
<evidence type="ECO:0000313" key="2">
    <source>
        <dbReference type="EMBL" id="STJ20619.1"/>
    </source>
</evidence>
<keyword evidence="2" id="KW-0347">Helicase</keyword>
<dbReference type="AlphaFoldDB" id="A0A376WAX0"/>
<feature type="transmembrane region" description="Helical" evidence="1">
    <location>
        <begin position="272"/>
        <end position="291"/>
    </location>
</feature>
<proteinExistence type="predicted"/>
<dbReference type="SUPFAM" id="SSF103473">
    <property type="entry name" value="MFS general substrate transporter"/>
    <property type="match status" value="1"/>
</dbReference>
<gene>
    <name evidence="2" type="ORF">NCTC9081_06207</name>
</gene>
<keyword evidence="1" id="KW-0472">Membrane</keyword>
<dbReference type="Gene3D" id="1.20.1250.20">
    <property type="entry name" value="MFS general substrate transporter like domains"/>
    <property type="match status" value="1"/>
</dbReference>
<accession>A0A376WAX0</accession>
<dbReference type="GO" id="GO:0004386">
    <property type="term" value="F:helicase activity"/>
    <property type="evidence" value="ECO:0007669"/>
    <property type="project" value="UniProtKB-KW"/>
</dbReference>
<sequence length="411" mass="44951">MDENALGFTSYWRNSLADAESGKGSFERKDAKNFTHWHGIAAGRLDEAIVSKFFKGEKDDVETVDVILRPKVYFRLLQHGKDRSAGAPDIVTPIVTPALLSREGFLYPTPATSIPRDLLEPLPKGAFSIGEIGQYDKYKTTHTTFSINFDDSVDKTAETDEEREARYAALQQEWRQYLYDSERLLKSVAGDWIEKPEQYELAEHGYIVKTAQSGGASSHILSLYDHLLVCNKDVPLFNQILLAAAVSMMQLGLSPALTRQFATDTTAISQQVAWLLGLSAVAALIAQFGVLRPQRLTPVALLLSAGVLMSGGLAIMLSEQLWLFYPGCAVLSFGAALATPAYQLLLNDKLADGAGAGWLATSHTLGYGLCALLVPLVSKTGVAIALIMAALFATILFTIVSVFIWHYRTIK</sequence>
<dbReference type="Proteomes" id="UP000254716">
    <property type="component" value="Unassembled WGS sequence"/>
</dbReference>
<evidence type="ECO:0000313" key="3">
    <source>
        <dbReference type="Proteomes" id="UP000254716"/>
    </source>
</evidence>
<keyword evidence="1" id="KW-1133">Transmembrane helix</keyword>
<dbReference type="PANTHER" id="PTHR23546">
    <property type="entry name" value="TRANSPORT PROTEIN"/>
    <property type="match status" value="1"/>
</dbReference>
<keyword evidence="1" id="KW-0812">Transmembrane</keyword>
<dbReference type="PANTHER" id="PTHR23546:SF1">
    <property type="entry name" value="MEMBRANE PROTEIN"/>
    <property type="match status" value="1"/>
</dbReference>
<reference evidence="2 3" key="1">
    <citation type="submission" date="2018-06" db="EMBL/GenBank/DDBJ databases">
        <authorList>
            <consortium name="Pathogen Informatics"/>
            <person name="Doyle S."/>
        </authorList>
    </citation>
    <scope>NUCLEOTIDE SEQUENCE [LARGE SCALE GENOMIC DNA]</scope>
    <source>
        <strain evidence="2 3">NCTC9081</strain>
    </source>
</reference>
<feature type="transmembrane region" description="Helical" evidence="1">
    <location>
        <begin position="298"/>
        <end position="317"/>
    </location>
</feature>
<feature type="transmembrane region" description="Helical" evidence="1">
    <location>
        <begin position="357"/>
        <end position="377"/>
    </location>
</feature>
<protein>
    <submittedName>
        <fullName evidence="2">Superfamily I DNA helicase</fullName>
    </submittedName>
</protein>
<keyword evidence="2" id="KW-0067">ATP-binding</keyword>
<keyword evidence="2" id="KW-0547">Nucleotide-binding</keyword>
<dbReference type="EMBL" id="UGCV01000008">
    <property type="protein sequence ID" value="STJ20619.1"/>
    <property type="molecule type" value="Genomic_DNA"/>
</dbReference>